<sequence length="157" mass="18428">MFVSIIIFCSTSKMSPLSKTMISLVLLFCILTTTIEHTHALTFCKIFRCPKHTTVRVTNRLESNEVLTVHCKSKDDDIGEQKLVFDNDFQFKFKTDFGIVDSRTLFFCSFQWGNEFKRFDIFIANRDHCTECFWDVFERGPCLEYNQGQVGYCLPWK</sequence>
<dbReference type="OMA" id="RDINICY"/>
<protein>
    <recommendedName>
        <fullName evidence="6">S-protein homolog</fullName>
    </recommendedName>
</protein>
<evidence type="ECO:0000313" key="8">
    <source>
        <dbReference type="Proteomes" id="UP000238479"/>
    </source>
</evidence>
<dbReference type="Proteomes" id="UP000238479">
    <property type="component" value="Chromosome 7"/>
</dbReference>
<keyword evidence="4 6" id="KW-0964">Secreted</keyword>
<keyword evidence="5" id="KW-0732">Signal</keyword>
<dbReference type="AlphaFoldDB" id="A0A2P6PBH5"/>
<dbReference type="GO" id="GO:0060320">
    <property type="term" value="P:rejection of self pollen"/>
    <property type="evidence" value="ECO:0007669"/>
    <property type="project" value="UniProtKB-KW"/>
</dbReference>
<comment type="caution">
    <text evidence="7">The sequence shown here is derived from an EMBL/GenBank/DDBJ whole genome shotgun (WGS) entry which is preliminary data.</text>
</comment>
<evidence type="ECO:0000256" key="6">
    <source>
        <dbReference type="RuleBase" id="RU367044"/>
    </source>
</evidence>
<dbReference type="InterPro" id="IPR010264">
    <property type="entry name" value="Self-incomp_S1"/>
</dbReference>
<comment type="similarity">
    <text evidence="2 6">Belongs to the plant self-incompatibility (S1) protein family.</text>
</comment>
<name>A0A2P6PBH5_ROSCH</name>
<dbReference type="GO" id="GO:0005576">
    <property type="term" value="C:extracellular region"/>
    <property type="evidence" value="ECO:0007669"/>
    <property type="project" value="UniProtKB-SubCell"/>
</dbReference>
<evidence type="ECO:0000313" key="7">
    <source>
        <dbReference type="EMBL" id="PRQ19280.1"/>
    </source>
</evidence>
<evidence type="ECO:0000256" key="3">
    <source>
        <dbReference type="ARBA" id="ARBA00022471"/>
    </source>
</evidence>
<dbReference type="Gramene" id="PRQ19280">
    <property type="protein sequence ID" value="PRQ19280"/>
    <property type="gene ID" value="RchiOBHm_Chr7g0215481"/>
</dbReference>
<gene>
    <name evidence="7" type="ORF">RchiOBHm_Chr7g0215481</name>
</gene>
<organism evidence="7 8">
    <name type="scientific">Rosa chinensis</name>
    <name type="common">China rose</name>
    <dbReference type="NCBI Taxonomy" id="74649"/>
    <lineage>
        <taxon>Eukaryota</taxon>
        <taxon>Viridiplantae</taxon>
        <taxon>Streptophyta</taxon>
        <taxon>Embryophyta</taxon>
        <taxon>Tracheophyta</taxon>
        <taxon>Spermatophyta</taxon>
        <taxon>Magnoliopsida</taxon>
        <taxon>eudicotyledons</taxon>
        <taxon>Gunneridae</taxon>
        <taxon>Pentapetalae</taxon>
        <taxon>rosids</taxon>
        <taxon>fabids</taxon>
        <taxon>Rosales</taxon>
        <taxon>Rosaceae</taxon>
        <taxon>Rosoideae</taxon>
        <taxon>Rosoideae incertae sedis</taxon>
        <taxon>Rosa</taxon>
    </lineage>
</organism>
<evidence type="ECO:0000256" key="4">
    <source>
        <dbReference type="ARBA" id="ARBA00022525"/>
    </source>
</evidence>
<keyword evidence="8" id="KW-1185">Reference proteome</keyword>
<comment type="subcellular location">
    <subcellularLocation>
        <location evidence="1 6">Secreted</location>
    </subcellularLocation>
</comment>
<dbReference type="Pfam" id="PF05938">
    <property type="entry name" value="Self-incomp_S1"/>
    <property type="match status" value="1"/>
</dbReference>
<evidence type="ECO:0000256" key="5">
    <source>
        <dbReference type="ARBA" id="ARBA00022729"/>
    </source>
</evidence>
<reference evidence="7 8" key="1">
    <citation type="journal article" date="2018" name="Nat. Genet.">
        <title>The Rosa genome provides new insights in the design of modern roses.</title>
        <authorList>
            <person name="Bendahmane M."/>
        </authorList>
    </citation>
    <scope>NUCLEOTIDE SEQUENCE [LARGE SCALE GENOMIC DNA]</scope>
    <source>
        <strain evidence="8">cv. Old Blush</strain>
    </source>
</reference>
<dbReference type="PANTHER" id="PTHR31232">
    <property type="match status" value="1"/>
</dbReference>
<dbReference type="EMBL" id="PDCK01000045">
    <property type="protein sequence ID" value="PRQ19280.1"/>
    <property type="molecule type" value="Genomic_DNA"/>
</dbReference>
<proteinExistence type="inferred from homology"/>
<evidence type="ECO:0000256" key="1">
    <source>
        <dbReference type="ARBA" id="ARBA00004613"/>
    </source>
</evidence>
<evidence type="ECO:0000256" key="2">
    <source>
        <dbReference type="ARBA" id="ARBA00005581"/>
    </source>
</evidence>
<dbReference type="PANTHER" id="PTHR31232:SF43">
    <property type="entry name" value="S-PROTEIN HOMOLOG 29-RELATED"/>
    <property type="match status" value="1"/>
</dbReference>
<keyword evidence="3 6" id="KW-0713">Self-incompatibility</keyword>
<accession>A0A2P6PBH5</accession>